<gene>
    <name evidence="1" type="ORF">ASQ42_05870</name>
</gene>
<reference evidence="1 2" key="1">
    <citation type="submission" date="2018-02" db="EMBL/GenBank/DDBJ databases">
        <title>Draft genome sequences of four Parasaccharibacter apium strains isolated from honey bees.</title>
        <authorList>
            <person name="Corby-Harris V.L."/>
            <person name="Anderson K.E."/>
        </authorList>
    </citation>
    <scope>NUCLEOTIDE SEQUENCE [LARGE SCALE GENOMIC DNA]</scope>
    <source>
        <strain evidence="1 2">B8</strain>
    </source>
</reference>
<evidence type="ECO:0000313" key="1">
    <source>
        <dbReference type="EMBL" id="POS62867.1"/>
    </source>
</evidence>
<evidence type="ECO:0000313" key="2">
    <source>
        <dbReference type="Proteomes" id="UP000237218"/>
    </source>
</evidence>
<protein>
    <submittedName>
        <fullName evidence="1">Uncharacterized protein</fullName>
    </submittedName>
</protein>
<name>A0ABX4ZLU4_9PROT</name>
<sequence>MGRYNSAAVLILQADNVSLLRRMTRPHQGIMIKLEQRNQQSHVMRTWLCRVYEKTGPIMCMEGSKNLLVLRPTL</sequence>
<organism evidence="1 2">
    <name type="scientific">Parasaccharibacter apium</name>
    <dbReference type="NCBI Taxonomy" id="1510841"/>
    <lineage>
        <taxon>Bacteria</taxon>
        <taxon>Pseudomonadati</taxon>
        <taxon>Pseudomonadota</taxon>
        <taxon>Alphaproteobacteria</taxon>
        <taxon>Acetobacterales</taxon>
        <taxon>Acetobacteraceae</taxon>
        <taxon>Parasaccharibacter</taxon>
    </lineage>
</organism>
<dbReference type="Proteomes" id="UP000237218">
    <property type="component" value="Unassembled WGS sequence"/>
</dbReference>
<accession>A0ABX4ZLU4</accession>
<proteinExistence type="predicted"/>
<comment type="caution">
    <text evidence="1">The sequence shown here is derived from an EMBL/GenBank/DDBJ whole genome shotgun (WGS) entry which is preliminary data.</text>
</comment>
<dbReference type="EMBL" id="LMYI01000008">
    <property type="protein sequence ID" value="POS62867.1"/>
    <property type="molecule type" value="Genomic_DNA"/>
</dbReference>
<keyword evidence="2" id="KW-1185">Reference proteome</keyword>